<keyword evidence="2" id="KW-1185">Reference proteome</keyword>
<proteinExistence type="predicted"/>
<gene>
    <name evidence="1" type="ORF">CJ030_MR5G007231</name>
</gene>
<dbReference type="OrthoDB" id="1745633at2759"/>
<organism evidence="1 2">
    <name type="scientific">Morella rubra</name>
    <name type="common">Chinese bayberry</name>
    <dbReference type="NCBI Taxonomy" id="262757"/>
    <lineage>
        <taxon>Eukaryota</taxon>
        <taxon>Viridiplantae</taxon>
        <taxon>Streptophyta</taxon>
        <taxon>Embryophyta</taxon>
        <taxon>Tracheophyta</taxon>
        <taxon>Spermatophyta</taxon>
        <taxon>Magnoliopsida</taxon>
        <taxon>eudicotyledons</taxon>
        <taxon>Gunneridae</taxon>
        <taxon>Pentapetalae</taxon>
        <taxon>rosids</taxon>
        <taxon>fabids</taxon>
        <taxon>Fagales</taxon>
        <taxon>Myricaceae</taxon>
        <taxon>Morella</taxon>
    </lineage>
</organism>
<accession>A0A6A1VMN8</accession>
<sequence>MLILAREKRGFVKALCKPETWSMPVSLGGSEMVKINICCDPWVPDLPSHLPTLKTGMLVERRINCVGDLICASSNTCGRKALSAPSLKKTAIAILQIILPANKLPDVPRWLLNSKGAYSV</sequence>
<comment type="caution">
    <text evidence="1">The sequence shown here is derived from an EMBL/GenBank/DDBJ whole genome shotgun (WGS) entry which is preliminary data.</text>
</comment>
<name>A0A6A1VMN8_9ROSI</name>
<protein>
    <submittedName>
        <fullName evidence="1">Uncharacterized protein</fullName>
    </submittedName>
</protein>
<evidence type="ECO:0000313" key="2">
    <source>
        <dbReference type="Proteomes" id="UP000516437"/>
    </source>
</evidence>
<reference evidence="1 2" key="1">
    <citation type="journal article" date="2019" name="Plant Biotechnol. J.">
        <title>The red bayberry genome and genetic basis of sex determination.</title>
        <authorList>
            <person name="Jia H.M."/>
            <person name="Jia H.J."/>
            <person name="Cai Q.L."/>
            <person name="Wang Y."/>
            <person name="Zhao H.B."/>
            <person name="Yang W.F."/>
            <person name="Wang G.Y."/>
            <person name="Li Y.H."/>
            <person name="Zhan D.L."/>
            <person name="Shen Y.T."/>
            <person name="Niu Q.F."/>
            <person name="Chang L."/>
            <person name="Qiu J."/>
            <person name="Zhao L."/>
            <person name="Xie H.B."/>
            <person name="Fu W.Y."/>
            <person name="Jin J."/>
            <person name="Li X.W."/>
            <person name="Jiao Y."/>
            <person name="Zhou C.C."/>
            <person name="Tu T."/>
            <person name="Chai C.Y."/>
            <person name="Gao J.L."/>
            <person name="Fan L.J."/>
            <person name="van de Weg E."/>
            <person name="Wang J.Y."/>
            <person name="Gao Z.S."/>
        </authorList>
    </citation>
    <scope>NUCLEOTIDE SEQUENCE [LARGE SCALE GENOMIC DNA]</scope>
    <source>
        <tissue evidence="1">Leaves</tissue>
    </source>
</reference>
<dbReference type="EMBL" id="RXIC02000023">
    <property type="protein sequence ID" value="KAB1213038.1"/>
    <property type="molecule type" value="Genomic_DNA"/>
</dbReference>
<evidence type="ECO:0000313" key="1">
    <source>
        <dbReference type="EMBL" id="KAB1213038.1"/>
    </source>
</evidence>
<dbReference type="AlphaFoldDB" id="A0A6A1VMN8"/>
<dbReference type="Proteomes" id="UP000516437">
    <property type="component" value="Chromosome 5"/>
</dbReference>